<dbReference type="EMBL" id="DXGD01000222">
    <property type="protein sequence ID" value="HIW99687.1"/>
    <property type="molecule type" value="Genomic_DNA"/>
</dbReference>
<sequence>MIAAPDPWSQGSTTYRAVLIGGMAATAVGIVWIIISSMSGDSGLPIPAVGLLLLGLMLHLIGVAVRMRQARQDLSQRTQRKDGT</sequence>
<reference evidence="2" key="2">
    <citation type="submission" date="2021-04" db="EMBL/GenBank/DDBJ databases">
        <authorList>
            <person name="Gilroy R."/>
        </authorList>
    </citation>
    <scope>NUCLEOTIDE SEQUENCE</scope>
    <source>
        <strain evidence="2">ChiHejej3B27-3195</strain>
    </source>
</reference>
<reference evidence="2" key="1">
    <citation type="journal article" date="2021" name="PeerJ">
        <title>Extensive microbial diversity within the chicken gut microbiome revealed by metagenomics and culture.</title>
        <authorList>
            <person name="Gilroy R."/>
            <person name="Ravi A."/>
            <person name="Getino M."/>
            <person name="Pursley I."/>
            <person name="Horton D.L."/>
            <person name="Alikhan N.F."/>
            <person name="Baker D."/>
            <person name="Gharbi K."/>
            <person name="Hall N."/>
            <person name="Watson M."/>
            <person name="Adriaenssens E.M."/>
            <person name="Foster-Nyarko E."/>
            <person name="Jarju S."/>
            <person name="Secka A."/>
            <person name="Antonio M."/>
            <person name="Oren A."/>
            <person name="Chaudhuri R.R."/>
            <person name="La Ragione R."/>
            <person name="Hildebrand F."/>
            <person name="Pallen M.J."/>
        </authorList>
    </citation>
    <scope>NUCLEOTIDE SEQUENCE</scope>
    <source>
        <strain evidence="2">ChiHejej3B27-3195</strain>
    </source>
</reference>
<evidence type="ECO:0000313" key="3">
    <source>
        <dbReference type="Proteomes" id="UP000824151"/>
    </source>
</evidence>
<feature type="transmembrane region" description="Helical" evidence="1">
    <location>
        <begin position="44"/>
        <end position="65"/>
    </location>
</feature>
<evidence type="ECO:0000256" key="1">
    <source>
        <dbReference type="SAM" id="Phobius"/>
    </source>
</evidence>
<dbReference type="AlphaFoldDB" id="A0A9D1USP9"/>
<feature type="transmembrane region" description="Helical" evidence="1">
    <location>
        <begin position="17"/>
        <end position="38"/>
    </location>
</feature>
<keyword evidence="1" id="KW-1133">Transmembrane helix</keyword>
<protein>
    <recommendedName>
        <fullName evidence="4">DUF3188 domain-containing protein</fullName>
    </recommendedName>
</protein>
<keyword evidence="1" id="KW-0472">Membrane</keyword>
<evidence type="ECO:0008006" key="4">
    <source>
        <dbReference type="Google" id="ProtNLM"/>
    </source>
</evidence>
<gene>
    <name evidence="2" type="ORF">H9871_06050</name>
</gene>
<comment type="caution">
    <text evidence="2">The sequence shown here is derived from an EMBL/GenBank/DDBJ whole genome shotgun (WGS) entry which is preliminary data.</text>
</comment>
<dbReference type="Proteomes" id="UP000824151">
    <property type="component" value="Unassembled WGS sequence"/>
</dbReference>
<accession>A0A9D1USP9</accession>
<evidence type="ECO:0000313" key="2">
    <source>
        <dbReference type="EMBL" id="HIW99687.1"/>
    </source>
</evidence>
<name>A0A9D1USP9_9MICC</name>
<proteinExistence type="predicted"/>
<organism evidence="2 3">
    <name type="scientific">Candidatus Nesterenkonia stercoripullorum</name>
    <dbReference type="NCBI Taxonomy" id="2838701"/>
    <lineage>
        <taxon>Bacteria</taxon>
        <taxon>Bacillati</taxon>
        <taxon>Actinomycetota</taxon>
        <taxon>Actinomycetes</taxon>
        <taxon>Micrococcales</taxon>
        <taxon>Micrococcaceae</taxon>
        <taxon>Nesterenkonia</taxon>
    </lineage>
</organism>
<keyword evidence="1" id="KW-0812">Transmembrane</keyword>